<dbReference type="EMBL" id="RQJO01000008">
    <property type="protein sequence ID" value="RRB03943.1"/>
    <property type="molecule type" value="Genomic_DNA"/>
</dbReference>
<proteinExistence type="predicted"/>
<dbReference type="InterPro" id="IPR052922">
    <property type="entry name" value="Cytidylate_Kinase-2"/>
</dbReference>
<comment type="caution">
    <text evidence="1">The sequence shown here is derived from an EMBL/GenBank/DDBJ whole genome shotgun (WGS) entry which is preliminary data.</text>
</comment>
<dbReference type="OrthoDB" id="9813917at2"/>
<dbReference type="GO" id="GO:0016301">
    <property type="term" value="F:kinase activity"/>
    <property type="evidence" value="ECO:0007669"/>
    <property type="project" value="UniProtKB-KW"/>
</dbReference>
<dbReference type="InterPro" id="IPR027417">
    <property type="entry name" value="P-loop_NTPase"/>
</dbReference>
<keyword evidence="1" id="KW-0418">Kinase</keyword>
<dbReference type="PANTHER" id="PTHR37816">
    <property type="entry name" value="YALI0E33011P"/>
    <property type="match status" value="1"/>
</dbReference>
<gene>
    <name evidence="1" type="ORF">EHT25_10440</name>
</gene>
<dbReference type="Proteomes" id="UP000271925">
    <property type="component" value="Unassembled WGS sequence"/>
</dbReference>
<keyword evidence="2" id="KW-1185">Reference proteome</keyword>
<evidence type="ECO:0000313" key="2">
    <source>
        <dbReference type="Proteomes" id="UP000271925"/>
    </source>
</evidence>
<dbReference type="Pfam" id="PF13238">
    <property type="entry name" value="AAA_18"/>
    <property type="match status" value="1"/>
</dbReference>
<dbReference type="Gene3D" id="3.40.50.300">
    <property type="entry name" value="P-loop containing nucleotide triphosphate hydrolases"/>
    <property type="match status" value="1"/>
</dbReference>
<accession>A0A3P1BSP6</accession>
<organism evidence="1 2">
    <name type="scientific">Larkinella rosea</name>
    <dbReference type="NCBI Taxonomy" id="2025312"/>
    <lineage>
        <taxon>Bacteria</taxon>
        <taxon>Pseudomonadati</taxon>
        <taxon>Bacteroidota</taxon>
        <taxon>Cytophagia</taxon>
        <taxon>Cytophagales</taxon>
        <taxon>Spirosomataceae</taxon>
        <taxon>Larkinella</taxon>
    </lineage>
</organism>
<keyword evidence="1" id="KW-0808">Transferase</keyword>
<dbReference type="RefSeq" id="WP_124874175.1">
    <property type="nucleotide sequence ID" value="NZ_RQJO01000008.1"/>
</dbReference>
<protein>
    <submittedName>
        <fullName evidence="1">Adenylate kinase</fullName>
    </submittedName>
</protein>
<dbReference type="PANTHER" id="PTHR37816:SF2">
    <property type="entry name" value="DNA TOPOLOGY MODULATION PROTEIN FLAR-RELATED PROTEIN"/>
    <property type="match status" value="1"/>
</dbReference>
<evidence type="ECO:0000313" key="1">
    <source>
        <dbReference type="EMBL" id="RRB03943.1"/>
    </source>
</evidence>
<dbReference type="AlphaFoldDB" id="A0A3P1BSP6"/>
<name>A0A3P1BSP6_9BACT</name>
<sequence>MRIHIMGASGAGATTLGRHLAQTLNIPYFDSDDFFWIKSEPPYQNRRDPDERNRLCKETLDNHPDCILGGSVSNWGNGWENRFDLVVFLRIPPDIRIERLRKREFERFGDIILTDPERQKTYAEFIEWAAGYDSGTAQGRTLKSHQNWLQKVSCPVLKMEGDTTIAERMERVLAAIKH</sequence>
<reference evidence="1 2" key="1">
    <citation type="submission" date="2018-11" db="EMBL/GenBank/DDBJ databases">
        <authorList>
            <person name="Zhou Z."/>
            <person name="Wang G."/>
        </authorList>
    </citation>
    <scope>NUCLEOTIDE SEQUENCE [LARGE SCALE GENOMIC DNA]</scope>
    <source>
        <strain evidence="1 2">KCTC52004</strain>
    </source>
</reference>
<dbReference type="NCBIfam" id="NF004861">
    <property type="entry name" value="PRK06217.1"/>
    <property type="match status" value="1"/>
</dbReference>
<dbReference type="SUPFAM" id="SSF52540">
    <property type="entry name" value="P-loop containing nucleoside triphosphate hydrolases"/>
    <property type="match status" value="1"/>
</dbReference>